<dbReference type="Pfam" id="PF01979">
    <property type="entry name" value="Amidohydro_1"/>
    <property type="match status" value="1"/>
</dbReference>
<dbReference type="PANTHER" id="PTHR11113">
    <property type="entry name" value="N-ACETYLGLUCOSAMINE-6-PHOSPHATE DEACETYLASE"/>
    <property type="match status" value="1"/>
</dbReference>
<evidence type="ECO:0000256" key="8">
    <source>
        <dbReference type="ARBA" id="ARBA00060590"/>
    </source>
</evidence>
<evidence type="ECO:0000256" key="5">
    <source>
        <dbReference type="ARBA" id="ARBA00022801"/>
    </source>
</evidence>
<comment type="similarity">
    <text evidence="1 9">Belongs to the metallo-dependent hydrolases superfamily. NagA family.</text>
</comment>
<evidence type="ECO:0000256" key="1">
    <source>
        <dbReference type="ARBA" id="ARBA00010716"/>
    </source>
</evidence>
<dbReference type="GO" id="GO:0008448">
    <property type="term" value="F:N-acetylglucosamine-6-phosphate deacetylase activity"/>
    <property type="evidence" value="ECO:0007669"/>
    <property type="project" value="UniProtKB-EC"/>
</dbReference>
<proteinExistence type="inferred from homology"/>
<feature type="binding site" evidence="11">
    <location>
        <begin position="321"/>
        <end position="323"/>
    </location>
    <ligand>
        <name>substrate</name>
    </ligand>
</feature>
<name>G4HI10_9BACL</name>
<feature type="binding site" evidence="12">
    <location>
        <position position="207"/>
    </location>
    <ligand>
        <name>Zn(2+)</name>
        <dbReference type="ChEBI" id="CHEBI:29105"/>
    </ligand>
</feature>
<comment type="cofactor">
    <cofactor evidence="12">
        <name>a divalent metal cation</name>
        <dbReference type="ChEBI" id="CHEBI:60240"/>
    </cofactor>
    <text evidence="12">Binds 1 divalent metal cation per subunit.</text>
</comment>
<dbReference type="Gene3D" id="3.20.20.140">
    <property type="entry name" value="Metal-dependent hydrolases"/>
    <property type="match status" value="1"/>
</dbReference>
<dbReference type="PANTHER" id="PTHR11113:SF14">
    <property type="entry name" value="N-ACETYLGLUCOSAMINE-6-PHOSPHATE DEACETYLASE"/>
    <property type="match status" value="1"/>
</dbReference>
<dbReference type="GO" id="GO:0046872">
    <property type="term" value="F:metal ion binding"/>
    <property type="evidence" value="ECO:0007669"/>
    <property type="project" value="UniProtKB-KW"/>
</dbReference>
<feature type="active site" description="Proton donor/acceptor" evidence="10">
    <location>
        <position position="286"/>
    </location>
</feature>
<dbReference type="AlphaFoldDB" id="G4HI10"/>
<dbReference type="EC" id="3.5.1.25" evidence="2"/>
<dbReference type="InterPro" id="IPR032466">
    <property type="entry name" value="Metal_Hydrolase"/>
</dbReference>
<evidence type="ECO:0000256" key="2">
    <source>
        <dbReference type="ARBA" id="ARBA00011899"/>
    </source>
</evidence>
<dbReference type="Proteomes" id="UP000003891">
    <property type="component" value="Unassembled WGS sequence"/>
</dbReference>
<feature type="binding site" evidence="11">
    <location>
        <position position="239"/>
    </location>
    <ligand>
        <name>substrate</name>
    </ligand>
</feature>
<dbReference type="FunFam" id="3.20.20.140:FF:000004">
    <property type="entry name" value="N-acetylglucosamine-6-phosphate deacetylase"/>
    <property type="match status" value="1"/>
</dbReference>
<feature type="binding site" evidence="11">
    <location>
        <position position="152"/>
    </location>
    <ligand>
        <name>substrate</name>
    </ligand>
</feature>
<dbReference type="NCBIfam" id="TIGR00221">
    <property type="entry name" value="nagA"/>
    <property type="match status" value="1"/>
</dbReference>
<evidence type="ECO:0000313" key="15">
    <source>
        <dbReference type="Proteomes" id="UP000003891"/>
    </source>
</evidence>
<keyword evidence="6 9" id="KW-0119">Carbohydrate metabolism</keyword>
<dbReference type="InterPro" id="IPR011059">
    <property type="entry name" value="Metal-dep_hydrolase_composite"/>
</dbReference>
<dbReference type="GO" id="GO:0006046">
    <property type="term" value="P:N-acetylglucosamine catabolic process"/>
    <property type="evidence" value="ECO:0007669"/>
    <property type="project" value="TreeGrafter"/>
</dbReference>
<evidence type="ECO:0000256" key="9">
    <source>
        <dbReference type="PIRNR" id="PIRNR038994"/>
    </source>
</evidence>
<keyword evidence="4 12" id="KW-0479">Metal-binding</keyword>
<evidence type="ECO:0000256" key="12">
    <source>
        <dbReference type="PIRSR" id="PIRSR038994-3"/>
    </source>
</evidence>
<dbReference type="SUPFAM" id="SSF51338">
    <property type="entry name" value="Composite domain of metallo-dependent hydrolases"/>
    <property type="match status" value="1"/>
</dbReference>
<evidence type="ECO:0000256" key="3">
    <source>
        <dbReference type="ARBA" id="ARBA00018029"/>
    </source>
</evidence>
<dbReference type="SUPFAM" id="SSF51556">
    <property type="entry name" value="Metallo-dependent hydrolases"/>
    <property type="match status" value="1"/>
</dbReference>
<dbReference type="eggNOG" id="COG1820">
    <property type="taxonomic scope" value="Bacteria"/>
</dbReference>
<protein>
    <recommendedName>
        <fullName evidence="3">N-acetylglucosamine-6-phosphate deacetylase</fullName>
        <ecNumber evidence="2">3.5.1.25</ecNumber>
    </recommendedName>
</protein>
<organism evidence="14 15">
    <name type="scientific">Paenibacillus lactis 154</name>
    <dbReference type="NCBI Taxonomy" id="743719"/>
    <lineage>
        <taxon>Bacteria</taxon>
        <taxon>Bacillati</taxon>
        <taxon>Bacillota</taxon>
        <taxon>Bacilli</taxon>
        <taxon>Bacillales</taxon>
        <taxon>Paenibacillaceae</taxon>
        <taxon>Paenibacillus</taxon>
    </lineage>
</organism>
<dbReference type="CDD" id="cd00854">
    <property type="entry name" value="NagA"/>
    <property type="match status" value="1"/>
</dbReference>
<gene>
    <name evidence="14" type="ORF">PaelaDRAFT_3621</name>
</gene>
<keyword evidence="5 9" id="KW-0378">Hydrolase</keyword>
<feature type="binding site" evidence="11">
    <location>
        <begin position="231"/>
        <end position="232"/>
    </location>
    <ligand>
        <name>substrate</name>
    </ligand>
</feature>
<evidence type="ECO:0000256" key="7">
    <source>
        <dbReference type="ARBA" id="ARBA00047647"/>
    </source>
</evidence>
<comment type="pathway">
    <text evidence="8">Amino-sugar metabolism; N-acetylneuraminate degradation; D-fructose 6-phosphate from N-acetylneuraminate: step 4/5.</text>
</comment>
<dbReference type="OrthoDB" id="9776488at2"/>
<sequence length="395" mass="42702">MKNDTLAQMQLLYGNVLTPTGLIQEGVLAIAGEKIVYAGEAAGLPAELQQNNAQVLKHPDGYIIPGFIDIHVHGGNREDFMDSSKEVLDKITSFHSSQGTTAMLATTMTAPKADIDRVLHEVQNYRNQEMPYTRLEGVHLEGPFISPKWPGAQNPEHIVLANIEWLEEWVSTYPGLVRQVTLAPEREGALEAVKWLSSHGIVAALGHTDATYEEVEAAVEAGLSHGVHTFNAMTGLHHRKPGVVGAMLSDDRLSCEIIADGIHVHPAAMRILARVKPQDKLILITDAMSAAGMPDGEYTIGDLPVVVEDGIATLKSNRNSLAGSTLTMIKGFQLLVREVGLSLEQASLAASTNPARKIGIDDRTGSLEAGKLADALLLDHKLELQGVWIQGTRKH</sequence>
<evidence type="ECO:0000313" key="14">
    <source>
        <dbReference type="EMBL" id="EHB62983.1"/>
    </source>
</evidence>
<dbReference type="RefSeq" id="WP_007130785.1">
    <property type="nucleotide sequence ID" value="NZ_AGIP01000008.1"/>
</dbReference>
<evidence type="ECO:0000256" key="11">
    <source>
        <dbReference type="PIRSR" id="PIRSR038994-2"/>
    </source>
</evidence>
<dbReference type="InterPro" id="IPR003764">
    <property type="entry name" value="GlcNAc_6-P_deAcase"/>
</dbReference>
<evidence type="ECO:0000259" key="13">
    <source>
        <dbReference type="Pfam" id="PF01979"/>
    </source>
</evidence>
<evidence type="ECO:0000256" key="4">
    <source>
        <dbReference type="ARBA" id="ARBA00022723"/>
    </source>
</evidence>
<feature type="binding site" evidence="12">
    <location>
        <position position="141"/>
    </location>
    <ligand>
        <name>Zn(2+)</name>
        <dbReference type="ChEBI" id="CHEBI:29105"/>
    </ligand>
</feature>
<dbReference type="InterPro" id="IPR006680">
    <property type="entry name" value="Amidohydro-rel"/>
</dbReference>
<evidence type="ECO:0000256" key="6">
    <source>
        <dbReference type="ARBA" id="ARBA00023277"/>
    </source>
</evidence>
<reference evidence="14 15" key="1">
    <citation type="submission" date="2011-09" db="EMBL/GenBank/DDBJ databases">
        <title>The draft genome of Paenibacillus lactis 154.</title>
        <authorList>
            <consortium name="US DOE Joint Genome Institute (JGI-PGF)"/>
            <person name="Lucas S."/>
            <person name="Han J."/>
            <person name="Lapidus A."/>
            <person name="Cheng J.-F."/>
            <person name="Goodwin L."/>
            <person name="Pitluck S."/>
            <person name="Peters L."/>
            <person name="Land M.L."/>
            <person name="Hauser L."/>
            <person name="Siebers A."/>
            <person name="Thelen M."/>
            <person name="Hugenholtz P."/>
            <person name="Allgaier M."/>
            <person name="Woyke T.J."/>
        </authorList>
    </citation>
    <scope>NUCLEOTIDE SEQUENCE [LARGE SCALE GENOMIC DNA]</scope>
    <source>
        <strain evidence="14 15">154</strain>
    </source>
</reference>
<feature type="binding site" evidence="12">
    <location>
        <position position="228"/>
    </location>
    <ligand>
        <name>Zn(2+)</name>
        <dbReference type="ChEBI" id="CHEBI:29105"/>
    </ligand>
</feature>
<dbReference type="PIRSF" id="PIRSF038994">
    <property type="entry name" value="NagA"/>
    <property type="match status" value="1"/>
</dbReference>
<comment type="catalytic activity">
    <reaction evidence="7">
        <text>N-acetyl-D-glucosamine 6-phosphate + H2O = D-glucosamine 6-phosphate + acetate</text>
        <dbReference type="Rhea" id="RHEA:22936"/>
        <dbReference type="ChEBI" id="CHEBI:15377"/>
        <dbReference type="ChEBI" id="CHEBI:30089"/>
        <dbReference type="ChEBI" id="CHEBI:57513"/>
        <dbReference type="ChEBI" id="CHEBI:58725"/>
        <dbReference type="EC" id="3.5.1.25"/>
    </reaction>
</comment>
<dbReference type="STRING" id="743719.PaelaDRAFT_3621"/>
<accession>G4HI10</accession>
<dbReference type="PATRIC" id="fig|743719.3.peg.3678"/>
<dbReference type="EMBL" id="AGIP01000008">
    <property type="protein sequence ID" value="EHB62983.1"/>
    <property type="molecule type" value="Genomic_DNA"/>
</dbReference>
<dbReference type="Gene3D" id="2.30.40.10">
    <property type="entry name" value="Urease, subunit C, domain 1"/>
    <property type="match status" value="1"/>
</dbReference>
<feature type="domain" description="Amidohydrolase-related" evidence="13">
    <location>
        <begin position="62"/>
        <end position="392"/>
    </location>
</feature>
<evidence type="ECO:0000256" key="10">
    <source>
        <dbReference type="PIRSR" id="PIRSR038994-1"/>
    </source>
</evidence>
<feature type="binding site" evidence="11">
    <location>
        <position position="263"/>
    </location>
    <ligand>
        <name>substrate</name>
    </ligand>
</feature>